<evidence type="ECO:0000256" key="1">
    <source>
        <dbReference type="SAM" id="Phobius"/>
    </source>
</evidence>
<accession>A0ABQ8CX94</accession>
<feature type="non-terminal residue" evidence="2">
    <location>
        <position position="1"/>
    </location>
</feature>
<keyword evidence="1" id="KW-1133">Transmembrane helix</keyword>
<comment type="caution">
    <text evidence="2">The sequence shown here is derived from an EMBL/GenBank/DDBJ whole genome shotgun (WGS) entry which is preliminary data.</text>
</comment>
<evidence type="ECO:0000313" key="3">
    <source>
        <dbReference type="Proteomes" id="UP000824890"/>
    </source>
</evidence>
<evidence type="ECO:0000313" key="2">
    <source>
        <dbReference type="EMBL" id="KAH0921725.1"/>
    </source>
</evidence>
<protein>
    <submittedName>
        <fullName evidence="2">Uncharacterized protein</fullName>
    </submittedName>
</protein>
<keyword evidence="3" id="KW-1185">Reference proteome</keyword>
<reference evidence="2 3" key="1">
    <citation type="submission" date="2021-05" db="EMBL/GenBank/DDBJ databases">
        <title>Genome Assembly of Synthetic Allotetraploid Brassica napus Reveals Homoeologous Exchanges between Subgenomes.</title>
        <authorList>
            <person name="Davis J.T."/>
        </authorList>
    </citation>
    <scope>NUCLEOTIDE SEQUENCE [LARGE SCALE GENOMIC DNA]</scope>
    <source>
        <strain evidence="3">cv. Da-Ae</strain>
        <tissue evidence="2">Seedling</tissue>
    </source>
</reference>
<keyword evidence="1" id="KW-0812">Transmembrane</keyword>
<dbReference type="Proteomes" id="UP000824890">
    <property type="component" value="Unassembled WGS sequence"/>
</dbReference>
<keyword evidence="1" id="KW-0472">Membrane</keyword>
<proteinExistence type="predicted"/>
<organism evidence="2 3">
    <name type="scientific">Brassica napus</name>
    <name type="common">Rape</name>
    <dbReference type="NCBI Taxonomy" id="3708"/>
    <lineage>
        <taxon>Eukaryota</taxon>
        <taxon>Viridiplantae</taxon>
        <taxon>Streptophyta</taxon>
        <taxon>Embryophyta</taxon>
        <taxon>Tracheophyta</taxon>
        <taxon>Spermatophyta</taxon>
        <taxon>Magnoliopsida</taxon>
        <taxon>eudicotyledons</taxon>
        <taxon>Gunneridae</taxon>
        <taxon>Pentapetalae</taxon>
        <taxon>rosids</taxon>
        <taxon>malvids</taxon>
        <taxon>Brassicales</taxon>
        <taxon>Brassicaceae</taxon>
        <taxon>Brassiceae</taxon>
        <taxon>Brassica</taxon>
    </lineage>
</organism>
<name>A0ABQ8CX94_BRANA</name>
<dbReference type="EMBL" id="JAGKQM010000006">
    <property type="protein sequence ID" value="KAH0921725.1"/>
    <property type="molecule type" value="Genomic_DNA"/>
</dbReference>
<gene>
    <name evidence="2" type="ORF">HID58_021743</name>
</gene>
<feature type="transmembrane region" description="Helical" evidence="1">
    <location>
        <begin position="44"/>
        <end position="63"/>
    </location>
</feature>
<sequence>SPKQCVPTRNILFYKALNYRSLSSLSLSLNSHLNPQEKSAMKRYLSVALVLLLIAFFSSKYSVEGRSLSRMKNSSQAMRDFQTRKDMKEAKPLVGENDSLRRRVPRSGSNPIQNKVFLFCIKCNPPIVVEGSRKQQITTARKP</sequence>